<dbReference type="HOGENOM" id="CLU_2349932_0_0_1"/>
<reference evidence="1 3" key="2">
    <citation type="journal article" date="2014" name="BMC Genomics">
        <title>An improved genome release (version Mt4.0) for the model legume Medicago truncatula.</title>
        <authorList>
            <person name="Tang H."/>
            <person name="Krishnakumar V."/>
            <person name="Bidwell S."/>
            <person name="Rosen B."/>
            <person name="Chan A."/>
            <person name="Zhou S."/>
            <person name="Gentzbittel L."/>
            <person name="Childs K.L."/>
            <person name="Yandell M."/>
            <person name="Gundlach H."/>
            <person name="Mayer K.F."/>
            <person name="Schwartz D.C."/>
            <person name="Town C.D."/>
        </authorList>
    </citation>
    <scope>GENOME REANNOTATION</scope>
    <source>
        <strain evidence="1">A17</strain>
        <strain evidence="2 3">cv. Jemalong A17</strain>
    </source>
</reference>
<evidence type="ECO:0000313" key="2">
    <source>
        <dbReference type="EnsemblPlants" id="KEH33039"/>
    </source>
</evidence>
<evidence type="ECO:0000313" key="3">
    <source>
        <dbReference type="Proteomes" id="UP000002051"/>
    </source>
</evidence>
<evidence type="ECO:0000313" key="1">
    <source>
        <dbReference type="EMBL" id="KEH33039.1"/>
    </source>
</evidence>
<dbReference type="EnsemblPlants" id="KEH33039">
    <property type="protein sequence ID" value="KEH33039"/>
    <property type="gene ID" value="MTR_3g016025"/>
</dbReference>
<reference evidence="1 3" key="1">
    <citation type="journal article" date="2011" name="Nature">
        <title>The Medicago genome provides insight into the evolution of rhizobial symbioses.</title>
        <authorList>
            <person name="Young N.D."/>
            <person name="Debelle F."/>
            <person name="Oldroyd G.E."/>
            <person name="Geurts R."/>
            <person name="Cannon S.B."/>
            <person name="Udvardi M.K."/>
            <person name="Benedito V.A."/>
            <person name="Mayer K.F."/>
            <person name="Gouzy J."/>
            <person name="Schoof H."/>
            <person name="Van de Peer Y."/>
            <person name="Proost S."/>
            <person name="Cook D.R."/>
            <person name="Meyers B.C."/>
            <person name="Spannagl M."/>
            <person name="Cheung F."/>
            <person name="De Mita S."/>
            <person name="Krishnakumar V."/>
            <person name="Gundlach H."/>
            <person name="Zhou S."/>
            <person name="Mudge J."/>
            <person name="Bharti A.K."/>
            <person name="Murray J.D."/>
            <person name="Naoumkina M.A."/>
            <person name="Rosen B."/>
            <person name="Silverstein K.A."/>
            <person name="Tang H."/>
            <person name="Rombauts S."/>
            <person name="Zhao P.X."/>
            <person name="Zhou P."/>
            <person name="Barbe V."/>
            <person name="Bardou P."/>
            <person name="Bechner M."/>
            <person name="Bellec A."/>
            <person name="Berger A."/>
            <person name="Berges H."/>
            <person name="Bidwell S."/>
            <person name="Bisseling T."/>
            <person name="Choisne N."/>
            <person name="Couloux A."/>
            <person name="Denny R."/>
            <person name="Deshpande S."/>
            <person name="Dai X."/>
            <person name="Doyle J.J."/>
            <person name="Dudez A.M."/>
            <person name="Farmer A.D."/>
            <person name="Fouteau S."/>
            <person name="Franken C."/>
            <person name="Gibelin C."/>
            <person name="Gish J."/>
            <person name="Goldstein S."/>
            <person name="Gonzalez A.J."/>
            <person name="Green P.J."/>
            <person name="Hallab A."/>
            <person name="Hartog M."/>
            <person name="Hua A."/>
            <person name="Humphray S.J."/>
            <person name="Jeong D.H."/>
            <person name="Jing Y."/>
            <person name="Jocker A."/>
            <person name="Kenton S.M."/>
            <person name="Kim D.J."/>
            <person name="Klee K."/>
            <person name="Lai H."/>
            <person name="Lang C."/>
            <person name="Lin S."/>
            <person name="Macmil S.L."/>
            <person name="Magdelenat G."/>
            <person name="Matthews L."/>
            <person name="McCorrison J."/>
            <person name="Monaghan E.L."/>
            <person name="Mun J.H."/>
            <person name="Najar F.Z."/>
            <person name="Nicholson C."/>
            <person name="Noirot C."/>
            <person name="O'Bleness M."/>
            <person name="Paule C.R."/>
            <person name="Poulain J."/>
            <person name="Prion F."/>
            <person name="Qin B."/>
            <person name="Qu C."/>
            <person name="Retzel E.F."/>
            <person name="Riddle C."/>
            <person name="Sallet E."/>
            <person name="Samain S."/>
            <person name="Samson N."/>
            <person name="Sanders I."/>
            <person name="Saurat O."/>
            <person name="Scarpelli C."/>
            <person name="Schiex T."/>
            <person name="Segurens B."/>
            <person name="Severin A.J."/>
            <person name="Sherrier D.J."/>
            <person name="Shi R."/>
            <person name="Sims S."/>
            <person name="Singer S.R."/>
            <person name="Sinharoy S."/>
            <person name="Sterck L."/>
            <person name="Viollet A."/>
            <person name="Wang B.B."/>
            <person name="Wang K."/>
            <person name="Wang M."/>
            <person name="Wang X."/>
            <person name="Warfsmann J."/>
            <person name="Weissenbach J."/>
            <person name="White D.D."/>
            <person name="White J.D."/>
            <person name="Wiley G.B."/>
            <person name="Wincker P."/>
            <person name="Xing Y."/>
            <person name="Yang L."/>
            <person name="Yao Z."/>
            <person name="Ying F."/>
            <person name="Zhai J."/>
            <person name="Zhou L."/>
            <person name="Zuber A."/>
            <person name="Denarie J."/>
            <person name="Dixon R.A."/>
            <person name="May G.D."/>
            <person name="Schwartz D.C."/>
            <person name="Rogers J."/>
            <person name="Quetier F."/>
            <person name="Town C.D."/>
            <person name="Roe B.A."/>
        </authorList>
    </citation>
    <scope>NUCLEOTIDE SEQUENCE [LARGE SCALE GENOMIC DNA]</scope>
    <source>
        <strain evidence="1">A17</strain>
        <strain evidence="2 3">cv. Jemalong A17</strain>
    </source>
</reference>
<name>A0A072UT83_MEDTR</name>
<protein>
    <submittedName>
        <fullName evidence="1 2">Uncharacterized protein</fullName>
    </submittedName>
</protein>
<accession>A0A072UT83</accession>
<keyword evidence="3" id="KW-1185">Reference proteome</keyword>
<gene>
    <name evidence="1" type="ordered locus">MTR_3g016025</name>
</gene>
<dbReference type="Proteomes" id="UP000002051">
    <property type="component" value="Chromosome 3"/>
</dbReference>
<proteinExistence type="predicted"/>
<dbReference type="AlphaFoldDB" id="A0A072UT83"/>
<reference evidence="2" key="3">
    <citation type="submission" date="2015-04" db="UniProtKB">
        <authorList>
            <consortium name="EnsemblPlants"/>
        </authorList>
    </citation>
    <scope>IDENTIFICATION</scope>
    <source>
        <strain evidence="2">cv. Jemalong A17</strain>
    </source>
</reference>
<organism evidence="1 3">
    <name type="scientific">Medicago truncatula</name>
    <name type="common">Barrel medic</name>
    <name type="synonym">Medicago tribuloides</name>
    <dbReference type="NCBI Taxonomy" id="3880"/>
    <lineage>
        <taxon>Eukaryota</taxon>
        <taxon>Viridiplantae</taxon>
        <taxon>Streptophyta</taxon>
        <taxon>Embryophyta</taxon>
        <taxon>Tracheophyta</taxon>
        <taxon>Spermatophyta</taxon>
        <taxon>Magnoliopsida</taxon>
        <taxon>eudicotyledons</taxon>
        <taxon>Gunneridae</taxon>
        <taxon>Pentapetalae</taxon>
        <taxon>rosids</taxon>
        <taxon>fabids</taxon>
        <taxon>Fabales</taxon>
        <taxon>Fabaceae</taxon>
        <taxon>Papilionoideae</taxon>
        <taxon>50 kb inversion clade</taxon>
        <taxon>NPAAA clade</taxon>
        <taxon>Hologalegina</taxon>
        <taxon>IRL clade</taxon>
        <taxon>Trifolieae</taxon>
        <taxon>Medicago</taxon>
    </lineage>
</organism>
<dbReference type="EMBL" id="CM001219">
    <property type="protein sequence ID" value="KEH33039.1"/>
    <property type="molecule type" value="Genomic_DNA"/>
</dbReference>
<sequence length="97" mass="10994">MAVILIKTPPTIGFPTDIEFLSIFQAPLIPTPTNAMERKINKLRVKYRIYMVEMDVEYVECFAINCGMRSLQLIKINNLSRVGLNGWAGFGVPNEMT</sequence>